<evidence type="ECO:0000259" key="1">
    <source>
        <dbReference type="Pfam" id="PF14374"/>
    </source>
</evidence>
<protein>
    <recommendedName>
        <fullName evidence="1">Large ribosomal subunit protein uL4 C-terminal domain-containing protein</fullName>
    </recommendedName>
</protein>
<feature type="domain" description="Large ribosomal subunit protein uL4 C-terminal" evidence="1">
    <location>
        <begin position="34"/>
        <end position="85"/>
    </location>
</feature>
<name>A0A5N5FFT0_9ROSA</name>
<gene>
    <name evidence="2" type="ORF">D8674_000194</name>
</gene>
<dbReference type="InterPro" id="IPR025755">
    <property type="entry name" value="Ribos_uL4_C_dom"/>
</dbReference>
<dbReference type="Proteomes" id="UP000327157">
    <property type="component" value="Chromosome 1"/>
</dbReference>
<proteinExistence type="predicted"/>
<evidence type="ECO:0000313" key="2">
    <source>
        <dbReference type="EMBL" id="KAB2597274.1"/>
    </source>
</evidence>
<dbReference type="AlphaFoldDB" id="A0A5N5FFT0"/>
<dbReference type="Pfam" id="PF14374">
    <property type="entry name" value="Ribos_L4_asso_C"/>
    <property type="match status" value="1"/>
</dbReference>
<organism evidence="2 3">
    <name type="scientific">Pyrus ussuriensis x Pyrus communis</name>
    <dbReference type="NCBI Taxonomy" id="2448454"/>
    <lineage>
        <taxon>Eukaryota</taxon>
        <taxon>Viridiplantae</taxon>
        <taxon>Streptophyta</taxon>
        <taxon>Embryophyta</taxon>
        <taxon>Tracheophyta</taxon>
        <taxon>Spermatophyta</taxon>
        <taxon>Magnoliopsida</taxon>
        <taxon>eudicotyledons</taxon>
        <taxon>Gunneridae</taxon>
        <taxon>Pentapetalae</taxon>
        <taxon>rosids</taxon>
        <taxon>fabids</taxon>
        <taxon>Rosales</taxon>
        <taxon>Rosaceae</taxon>
        <taxon>Amygdaloideae</taxon>
        <taxon>Maleae</taxon>
        <taxon>Pyrus</taxon>
    </lineage>
</organism>
<sequence>MNKEAMDSDKKYNYMARGDTRSPLACKFSYEDYKADLSKIINSDDVQSSLLNAHEKAENAPMKKNPFKNALLKLNLYVKTASRMSHIGG</sequence>
<reference evidence="2 3" key="3">
    <citation type="submission" date="2019-11" db="EMBL/GenBank/DDBJ databases">
        <title>A de novo genome assembly of a pear dwarfing rootstock.</title>
        <authorList>
            <person name="Wang F."/>
            <person name="Wang J."/>
            <person name="Li S."/>
            <person name="Zhang Y."/>
            <person name="Fang M."/>
            <person name="Ma L."/>
            <person name="Zhao Y."/>
            <person name="Jiang S."/>
        </authorList>
    </citation>
    <scope>NUCLEOTIDE SEQUENCE [LARGE SCALE GENOMIC DNA]</scope>
    <source>
        <strain evidence="2">S2</strain>
        <tissue evidence="2">Leaf</tissue>
    </source>
</reference>
<keyword evidence="3" id="KW-1185">Reference proteome</keyword>
<accession>A0A5N5FFT0</accession>
<reference evidence="2 3" key="1">
    <citation type="submission" date="2019-09" db="EMBL/GenBank/DDBJ databases">
        <authorList>
            <person name="Ou C."/>
        </authorList>
    </citation>
    <scope>NUCLEOTIDE SEQUENCE [LARGE SCALE GENOMIC DNA]</scope>
    <source>
        <strain evidence="2">S2</strain>
        <tissue evidence="2">Leaf</tissue>
    </source>
</reference>
<comment type="caution">
    <text evidence="2">The sequence shown here is derived from an EMBL/GenBank/DDBJ whole genome shotgun (WGS) entry which is preliminary data.</text>
</comment>
<evidence type="ECO:0000313" key="3">
    <source>
        <dbReference type="Proteomes" id="UP000327157"/>
    </source>
</evidence>
<dbReference type="EMBL" id="SMOL01000768">
    <property type="protein sequence ID" value="KAB2597274.1"/>
    <property type="molecule type" value="Genomic_DNA"/>
</dbReference>
<reference evidence="3" key="2">
    <citation type="submission" date="2019-10" db="EMBL/GenBank/DDBJ databases">
        <title>A de novo genome assembly of a pear dwarfing rootstock.</title>
        <authorList>
            <person name="Wang F."/>
            <person name="Wang J."/>
            <person name="Li S."/>
            <person name="Zhang Y."/>
            <person name="Fang M."/>
            <person name="Ma L."/>
            <person name="Zhao Y."/>
            <person name="Jiang S."/>
        </authorList>
    </citation>
    <scope>NUCLEOTIDE SEQUENCE [LARGE SCALE GENOMIC DNA]</scope>
</reference>